<proteinExistence type="predicted"/>
<reference evidence="1 2" key="1">
    <citation type="submission" date="2018-01" db="EMBL/GenBank/DDBJ databases">
        <title>Species boundaries and ecological features among Paraburkholderia terrae DSMZ17804T, P. hospita DSMZ17164T and P. caribensis DSMZ13236T.</title>
        <authorList>
            <person name="Pratama A.A."/>
        </authorList>
    </citation>
    <scope>NUCLEOTIDE SEQUENCE [LARGE SCALE GENOMIC DNA]</scope>
    <source>
        <strain evidence="1 2">DSM 17164</strain>
    </source>
</reference>
<dbReference type="KEGG" id="phs:C2L64_48475"/>
<evidence type="ECO:0000313" key="1">
    <source>
        <dbReference type="EMBL" id="AUT76057.1"/>
    </source>
</evidence>
<gene>
    <name evidence="1" type="ORF">C2L64_48475</name>
</gene>
<sequence>MKINGAVIKEQGITFAIVIVKASALQTAMSATEARKAFQPLFPRLPLVLAAQDSRGRFEYQGRNDLVRFLASIDADRIPWKEYTIFL</sequence>
<dbReference type="AlphaFoldDB" id="A0AAN1MQT6"/>
<organism evidence="1 2">
    <name type="scientific">Paraburkholderia hospita</name>
    <dbReference type="NCBI Taxonomy" id="169430"/>
    <lineage>
        <taxon>Bacteria</taxon>
        <taxon>Pseudomonadati</taxon>
        <taxon>Pseudomonadota</taxon>
        <taxon>Betaproteobacteria</taxon>
        <taxon>Burkholderiales</taxon>
        <taxon>Burkholderiaceae</taxon>
        <taxon>Paraburkholderia</taxon>
    </lineage>
</organism>
<name>A0AAN1MQT6_9BURK</name>
<protein>
    <submittedName>
        <fullName evidence="1">Uncharacterized protein</fullName>
    </submittedName>
</protein>
<dbReference type="Proteomes" id="UP000236649">
    <property type="component" value="Chromosome 4"/>
</dbReference>
<accession>A0AAN1MQT6</accession>
<dbReference type="EMBL" id="CP026108">
    <property type="protein sequence ID" value="AUT76057.1"/>
    <property type="molecule type" value="Genomic_DNA"/>
</dbReference>
<evidence type="ECO:0000313" key="2">
    <source>
        <dbReference type="Proteomes" id="UP000236649"/>
    </source>
</evidence>